<evidence type="ECO:0000256" key="1">
    <source>
        <dbReference type="RuleBase" id="RU362044"/>
    </source>
</evidence>
<dbReference type="RefSeq" id="WP_369337501.1">
    <property type="nucleotide sequence ID" value="NZ_JBFYGN010000004.1"/>
</dbReference>
<keyword evidence="1" id="KW-1133">Transmembrane helix</keyword>
<accession>A0ABV3ZRT1</accession>
<comment type="similarity">
    <text evidence="1">Belongs to the MlaE permease family.</text>
</comment>
<name>A0ABV3ZRT1_9BURK</name>
<comment type="caution">
    <text evidence="2">The sequence shown here is derived from an EMBL/GenBank/DDBJ whole genome shotgun (WGS) entry which is preliminary data.</text>
</comment>
<evidence type="ECO:0000313" key="2">
    <source>
        <dbReference type="EMBL" id="MEX8192301.1"/>
    </source>
</evidence>
<dbReference type="PANTHER" id="PTHR30188:SF3">
    <property type="entry name" value="ABC TRANSPORTER PERMEASE"/>
    <property type="match status" value="1"/>
</dbReference>
<keyword evidence="1" id="KW-1003">Cell membrane</keyword>
<keyword evidence="3" id="KW-1185">Reference proteome</keyword>
<organism evidence="2 3">
    <name type="scientific">Comamonas guangdongensis</name>
    <dbReference type="NCBI Taxonomy" id="510515"/>
    <lineage>
        <taxon>Bacteria</taxon>
        <taxon>Pseudomonadati</taxon>
        <taxon>Pseudomonadota</taxon>
        <taxon>Betaproteobacteria</taxon>
        <taxon>Burkholderiales</taxon>
        <taxon>Comamonadaceae</taxon>
        <taxon>Comamonas</taxon>
    </lineage>
</organism>
<feature type="transmembrane region" description="Helical" evidence="1">
    <location>
        <begin position="347"/>
        <end position="370"/>
    </location>
</feature>
<dbReference type="PANTHER" id="PTHR30188">
    <property type="entry name" value="ABC TRANSPORTER PERMEASE PROTEIN-RELATED"/>
    <property type="match status" value="1"/>
</dbReference>
<reference evidence="2 3" key="1">
    <citation type="journal article" date="2013" name="Int. J. Syst. Evol. Microbiol.">
        <title>Comamonas guangdongensis sp. nov., isolated from subterranean forest sediment, and emended description of the genus Comamonas.</title>
        <authorList>
            <person name="Zhang J."/>
            <person name="Wang Y."/>
            <person name="Zhou S."/>
            <person name="Wu C."/>
            <person name="He J."/>
            <person name="Li F."/>
        </authorList>
    </citation>
    <scope>NUCLEOTIDE SEQUENCE [LARGE SCALE GENOMIC DNA]</scope>
    <source>
        <strain evidence="2 3">CCTCC AB2011133</strain>
    </source>
</reference>
<feature type="transmembrane region" description="Helical" evidence="1">
    <location>
        <begin position="262"/>
        <end position="288"/>
    </location>
</feature>
<dbReference type="InterPro" id="IPR030802">
    <property type="entry name" value="Permease_MalE"/>
</dbReference>
<keyword evidence="1" id="KW-0997">Cell inner membrane</keyword>
<keyword evidence="1" id="KW-0812">Transmembrane</keyword>
<comment type="subcellular location">
    <subcellularLocation>
        <location evidence="1">Cell inner membrane</location>
        <topology evidence="1">Multi-pass membrane protein</topology>
    </subcellularLocation>
</comment>
<dbReference type="Proteomes" id="UP001561046">
    <property type="component" value="Unassembled WGS sequence"/>
</dbReference>
<dbReference type="InterPro" id="IPR003453">
    <property type="entry name" value="ABC_MlaE_roteobac"/>
</dbReference>
<feature type="transmembrane region" description="Helical" evidence="1">
    <location>
        <begin position="162"/>
        <end position="188"/>
    </location>
</feature>
<sequence length="375" mass="40460">MSRTDQIPQCPLQTRDGLQWAVPAGRWSAAELGDRSIWRRLLPQIKSVPAGAGWDLQQLGWLDHVGAQLLWQQWGRRWPERLQTTSNQRAMLERVAKFSDVPEPKPEPSGLMCQVNQLGQLVINARGHFADLIQLIGQLLLDCVRLARQPLRGPWRDISGHLYATGATALPITALVGFLIGVVLAYLMALQLRQFGAESFIVNILGISLIRELGPLLAAILVAGRSGSAITAQIGVMRVTEELDAMQVMGISKGFRLVLPRALALAVSMPLVSLWTILAALAGGMVAADLTMGITPSYFLQSLPAAVKVGNLGLAMGKSVVFGVLIALIGCHWGLKVEPNTQSLGRGTTASVVSSITMVIVVDAIFAILFRNVGF</sequence>
<keyword evidence="1" id="KW-0472">Membrane</keyword>
<dbReference type="NCBIfam" id="TIGR00056">
    <property type="entry name" value="MlaE family lipid ABC transporter permease subunit"/>
    <property type="match status" value="1"/>
</dbReference>
<dbReference type="EMBL" id="JBFYGN010000004">
    <property type="protein sequence ID" value="MEX8192301.1"/>
    <property type="molecule type" value="Genomic_DNA"/>
</dbReference>
<proteinExistence type="inferred from homology"/>
<evidence type="ECO:0000313" key="3">
    <source>
        <dbReference type="Proteomes" id="UP001561046"/>
    </source>
</evidence>
<feature type="transmembrane region" description="Helical" evidence="1">
    <location>
        <begin position="312"/>
        <end position="335"/>
    </location>
</feature>
<feature type="transmembrane region" description="Helical" evidence="1">
    <location>
        <begin position="200"/>
        <end position="223"/>
    </location>
</feature>
<gene>
    <name evidence="2" type="ORF">AB6724_05545</name>
</gene>
<protein>
    <submittedName>
        <fullName evidence="2">MlaE family ABC transporter permease</fullName>
    </submittedName>
</protein>
<dbReference type="Pfam" id="PF02405">
    <property type="entry name" value="MlaE"/>
    <property type="match status" value="1"/>
</dbReference>